<dbReference type="GO" id="GO:0004462">
    <property type="term" value="F:lactoylglutathione lyase activity"/>
    <property type="evidence" value="ECO:0007669"/>
    <property type="project" value="UniProtKB-UniRule"/>
</dbReference>
<feature type="binding site" evidence="11">
    <location>
        <position position="145"/>
    </location>
    <ligand>
        <name>Zn(2+)</name>
        <dbReference type="ChEBI" id="CHEBI:29105"/>
        <note>ligand shared between dimeric partners</note>
    </ligand>
</feature>
<evidence type="ECO:0000256" key="8">
    <source>
        <dbReference type="ARBA" id="ARBA00030537"/>
    </source>
</evidence>
<dbReference type="SUPFAM" id="SSF81383">
    <property type="entry name" value="F-box domain"/>
    <property type="match status" value="1"/>
</dbReference>
<comment type="cofactor">
    <cofactor evidence="11">
        <name>Zn(2+)</name>
        <dbReference type="ChEBI" id="CHEBI:29105"/>
    </cofactor>
    <text evidence="11">Binds 1 zinc ion per subunit. In the homodimer, two zinc ions are bound between subunits.</text>
</comment>
<dbReference type="Gene3D" id="3.10.180.10">
    <property type="entry name" value="2,3-Dihydroxybiphenyl 1,2-Dioxygenase, domain 1"/>
    <property type="match status" value="2"/>
</dbReference>
<dbReference type="InterPro" id="IPR018146">
    <property type="entry name" value="Glyoxalase_1_CS"/>
</dbReference>
<dbReference type="CDD" id="cd16358">
    <property type="entry name" value="GlxI_Ni"/>
    <property type="match status" value="1"/>
</dbReference>
<dbReference type="EMBL" id="JAPFFM010000012">
    <property type="protein sequence ID" value="KAJ6728859.1"/>
    <property type="molecule type" value="Genomic_DNA"/>
</dbReference>
<sequence length="800" mass="91714">MAEEAAKAMEPNADLLEWPKKDKRRLLHAVYRVGDLERTIKFYTEGFGMKLLRQRDIPEEKYSNAFLGFGPEESNFVVELTYNYGVTSYDIGTGFGHFAIATEDVYKLVEKLRAIGGNITREPGPVKGGVSIFAFVKDPDGYTFELIQRGPTPEPLCQVMLRVGDLDRSIKFYEKALGMKLLRKIDRPEHKYTLAMIGYDDEYKTIVLELTYNYGVTEYTKGNAYAQVAIGTDDVYKSGEVVNLVTQELGGKITRQPGPVPGINTKITSFLDPDGWKTVLVDNEDFLKELHGLKLGPGWALGWSHWADLWALGWQTVHIFSRLGWLTCEVARWFVSWTGMEAPPDGERREITGGNSGAMAGDDEKPSRNRERTLVSCCSNKRTRSDMSCCSNKRTRREIPSSPEQSSVSLNDLQPLLIEILHRLPSTQSAFLCKSVCKKWYSLISSPYFAGRFITRHLNHHYKQNPSALLISYWSKPSWNVLFTFSDEPMFRFDLSYLPERNGCVRVSAIVNDLMLCCVAKIEIGMLQYYICNPFTMQWAALPLLEADYMNDYKVGFVCEPYYFEDDQGECFINSKYRFRVVHFTRIESRQIVMKTYCSETRKWYRSVLEGSEFWWITDVVAHNGKLLWCNREHIFSYDPFNPELFTSINCSYMQTRLLPAVGKCFGVRQGFLCLMELIGVGVNRTFHIWKLKDYNNGEWSLEDHVSLDAMIPESSLVQEIVDGSENKLKPLGFHPSDGNIVYLHFQTYVISFNTRTKELKMAGKIPGERDSFCHGKVFHVELPLWPTPIAKPIEIIPCY</sequence>
<evidence type="ECO:0000256" key="9">
    <source>
        <dbReference type="ARBA" id="ARBA00048273"/>
    </source>
</evidence>
<evidence type="ECO:0000256" key="2">
    <source>
        <dbReference type="ARBA" id="ARBA00005008"/>
    </source>
</evidence>
<dbReference type="InterPro" id="IPR029068">
    <property type="entry name" value="Glyas_Bleomycin-R_OHBP_Dase"/>
</dbReference>
<dbReference type="InterPro" id="IPR004360">
    <property type="entry name" value="Glyas_Fos-R_dOase_dom"/>
</dbReference>
<dbReference type="EC" id="4.4.1.5" evidence="4 12"/>
<feature type="binding site" evidence="11">
    <location>
        <position position="79"/>
    </location>
    <ligand>
        <name>Zn(2+)</name>
        <dbReference type="ChEBI" id="CHEBI:29105"/>
        <note>ligand shared between dimeric partners</note>
    </ligand>
</feature>
<dbReference type="InterPro" id="IPR056592">
    <property type="entry name" value="Beta-prop_At3g26010-like"/>
</dbReference>
<feature type="region of interest" description="Disordered" evidence="13">
    <location>
        <begin position="344"/>
        <end position="370"/>
    </location>
</feature>
<dbReference type="AlphaFoldDB" id="A0A9Q0UF09"/>
<evidence type="ECO:0000256" key="3">
    <source>
        <dbReference type="ARBA" id="ARBA00010363"/>
    </source>
</evidence>
<dbReference type="GO" id="GO:0046872">
    <property type="term" value="F:metal ion binding"/>
    <property type="evidence" value="ECO:0007669"/>
    <property type="project" value="UniProtKB-UniRule"/>
</dbReference>
<dbReference type="InterPro" id="IPR001810">
    <property type="entry name" value="F-box_dom"/>
</dbReference>
<dbReference type="InterPro" id="IPR037523">
    <property type="entry name" value="VOC_core"/>
</dbReference>
<feature type="domain" description="VOC" evidence="14">
    <location>
        <begin position="25"/>
        <end position="149"/>
    </location>
</feature>
<dbReference type="NCBIfam" id="TIGR00068">
    <property type="entry name" value="glyox_I"/>
    <property type="match status" value="1"/>
</dbReference>
<dbReference type="GO" id="GO:0005737">
    <property type="term" value="C:cytoplasm"/>
    <property type="evidence" value="ECO:0007669"/>
    <property type="project" value="TreeGrafter"/>
</dbReference>
<dbReference type="Pfam" id="PF00903">
    <property type="entry name" value="Glyoxalase"/>
    <property type="match status" value="2"/>
</dbReference>
<comment type="pathway">
    <text evidence="2 12">Secondary metabolite metabolism; methylglyoxal degradation; (R)-lactate from methylglyoxal: step 1/2.</text>
</comment>
<evidence type="ECO:0000313" key="16">
    <source>
        <dbReference type="Proteomes" id="UP001151752"/>
    </source>
</evidence>
<evidence type="ECO:0000259" key="14">
    <source>
        <dbReference type="PROSITE" id="PS51819"/>
    </source>
</evidence>
<comment type="catalytic activity">
    <reaction evidence="9 12">
        <text>(R)-S-lactoylglutathione = methylglyoxal + glutathione</text>
        <dbReference type="Rhea" id="RHEA:19069"/>
        <dbReference type="ChEBI" id="CHEBI:17158"/>
        <dbReference type="ChEBI" id="CHEBI:57474"/>
        <dbReference type="ChEBI" id="CHEBI:57925"/>
        <dbReference type="EC" id="4.4.1.5"/>
    </reaction>
</comment>
<proteinExistence type="inferred from homology"/>
<dbReference type="PROSITE" id="PS00935">
    <property type="entry name" value="GLYOXALASE_I_2"/>
    <property type="match status" value="1"/>
</dbReference>
<reference evidence="15" key="1">
    <citation type="submission" date="2022-11" db="EMBL/GenBank/DDBJ databases">
        <authorList>
            <person name="Hyden B.L."/>
            <person name="Feng K."/>
            <person name="Yates T."/>
            <person name="Jawdy S."/>
            <person name="Smart L.B."/>
            <person name="Muchero W."/>
        </authorList>
    </citation>
    <scope>NUCLEOTIDE SEQUENCE</scope>
    <source>
        <tissue evidence="15">Shoot tip</tissue>
    </source>
</reference>
<name>A0A9Q0UF09_9ROSI</name>
<feature type="active site" description="Proton donor/acceptor" evidence="10">
    <location>
        <position position="145"/>
    </location>
</feature>
<dbReference type="PANTHER" id="PTHR46036">
    <property type="entry name" value="LACTOYLGLUTATHIONE LYASE"/>
    <property type="match status" value="1"/>
</dbReference>
<dbReference type="PANTHER" id="PTHR46036:SF2">
    <property type="entry name" value="LACTOYLGLUTATHIONE LYASE GLX1"/>
    <property type="match status" value="1"/>
</dbReference>
<protein>
    <recommendedName>
        <fullName evidence="4 12">Lactoylglutathione lyase</fullName>
        <ecNumber evidence="4 12">4.4.1.5</ecNumber>
    </recommendedName>
    <alternativeName>
        <fullName evidence="8 12">Glyoxalase I</fullName>
    </alternativeName>
</protein>
<evidence type="ECO:0000256" key="10">
    <source>
        <dbReference type="PIRSR" id="PIRSR604361-1"/>
    </source>
</evidence>
<dbReference type="GO" id="GO:0019243">
    <property type="term" value="P:methylglyoxal catabolic process to D-lactate via S-lactoyl-glutathione"/>
    <property type="evidence" value="ECO:0007669"/>
    <property type="project" value="TreeGrafter"/>
</dbReference>
<dbReference type="PROSITE" id="PS51819">
    <property type="entry name" value="VOC"/>
    <property type="match status" value="2"/>
</dbReference>
<dbReference type="InterPro" id="IPR036047">
    <property type="entry name" value="F-box-like_dom_sf"/>
</dbReference>
<accession>A0A9Q0UF09</accession>
<comment type="function">
    <text evidence="1 12">Catalyzes the conversion of hemimercaptal, formed from methylglyoxal and glutathione, to S-lactoylglutathione.</text>
</comment>
<feature type="binding site" evidence="11">
    <location>
        <position position="97"/>
    </location>
    <ligand>
        <name>Zn(2+)</name>
        <dbReference type="ChEBI" id="CHEBI:29105"/>
        <note>ligand shared between dimeric partners</note>
    </ligand>
</feature>
<dbReference type="Pfam" id="PF00646">
    <property type="entry name" value="F-box"/>
    <property type="match status" value="1"/>
</dbReference>
<dbReference type="Pfam" id="PF24750">
    <property type="entry name" value="b-prop_At3g26010-like"/>
    <property type="match status" value="1"/>
</dbReference>
<evidence type="ECO:0000256" key="5">
    <source>
        <dbReference type="ARBA" id="ARBA00022723"/>
    </source>
</evidence>
<keyword evidence="16" id="KW-1185">Reference proteome</keyword>
<keyword evidence="6" id="KW-0677">Repeat</keyword>
<evidence type="ECO:0000313" key="15">
    <source>
        <dbReference type="EMBL" id="KAJ6728859.1"/>
    </source>
</evidence>
<dbReference type="SUPFAM" id="SSF54593">
    <property type="entry name" value="Glyoxalase/Bleomycin resistance protein/Dihydroxybiphenyl dioxygenase"/>
    <property type="match status" value="2"/>
</dbReference>
<dbReference type="FunFam" id="3.10.180.10:FF:000004">
    <property type="entry name" value="Lactoylglutathione lyase"/>
    <property type="match status" value="1"/>
</dbReference>
<evidence type="ECO:0000256" key="1">
    <source>
        <dbReference type="ARBA" id="ARBA00003610"/>
    </source>
</evidence>
<evidence type="ECO:0000256" key="11">
    <source>
        <dbReference type="PIRSR" id="PIRSR604361-3"/>
    </source>
</evidence>
<evidence type="ECO:0000256" key="6">
    <source>
        <dbReference type="ARBA" id="ARBA00022737"/>
    </source>
</evidence>
<evidence type="ECO:0000256" key="13">
    <source>
        <dbReference type="SAM" id="MobiDB-lite"/>
    </source>
</evidence>
<dbReference type="InterPro" id="IPR004361">
    <property type="entry name" value="Glyoxalase_1"/>
</dbReference>
<comment type="caution">
    <text evidence="15">The sequence shown here is derived from an EMBL/GenBank/DDBJ whole genome shotgun (WGS) entry which is preliminary data.</text>
</comment>
<dbReference type="Proteomes" id="UP001151752">
    <property type="component" value="Chromosome 11"/>
</dbReference>
<evidence type="ECO:0000256" key="12">
    <source>
        <dbReference type="RuleBase" id="RU361179"/>
    </source>
</evidence>
<dbReference type="PROSITE" id="PS00934">
    <property type="entry name" value="GLYOXALASE_I_1"/>
    <property type="match status" value="1"/>
</dbReference>
<evidence type="ECO:0000256" key="4">
    <source>
        <dbReference type="ARBA" id="ARBA00012081"/>
    </source>
</evidence>
<gene>
    <name evidence="15" type="ORF">OIU74_006860</name>
</gene>
<keyword evidence="11 12" id="KW-0862">Zinc</keyword>
<comment type="similarity">
    <text evidence="3 12">Belongs to the glyoxalase I family.</text>
</comment>
<feature type="domain" description="VOC" evidence="14">
    <location>
        <begin position="155"/>
        <end position="283"/>
    </location>
</feature>
<keyword evidence="5 11" id="KW-0479">Metal-binding</keyword>
<evidence type="ECO:0000256" key="7">
    <source>
        <dbReference type="ARBA" id="ARBA00023239"/>
    </source>
</evidence>
<organism evidence="15 16">
    <name type="scientific">Salix koriyanagi</name>
    <dbReference type="NCBI Taxonomy" id="2511006"/>
    <lineage>
        <taxon>Eukaryota</taxon>
        <taxon>Viridiplantae</taxon>
        <taxon>Streptophyta</taxon>
        <taxon>Embryophyta</taxon>
        <taxon>Tracheophyta</taxon>
        <taxon>Spermatophyta</taxon>
        <taxon>Magnoliopsida</taxon>
        <taxon>eudicotyledons</taxon>
        <taxon>Gunneridae</taxon>
        <taxon>Pentapetalae</taxon>
        <taxon>rosids</taxon>
        <taxon>fabids</taxon>
        <taxon>Malpighiales</taxon>
        <taxon>Salicaceae</taxon>
        <taxon>Saliceae</taxon>
        <taxon>Salix</taxon>
    </lineage>
</organism>
<reference evidence="15" key="2">
    <citation type="journal article" date="2023" name="Int. J. Mol. Sci.">
        <title>De Novo Assembly and Annotation of 11 Diverse Shrub Willow (Salix) Genomes Reveals Novel Gene Organization in Sex-Linked Regions.</title>
        <authorList>
            <person name="Hyden B."/>
            <person name="Feng K."/>
            <person name="Yates T.B."/>
            <person name="Jawdy S."/>
            <person name="Cereghino C."/>
            <person name="Smart L.B."/>
            <person name="Muchero W."/>
        </authorList>
    </citation>
    <scope>NUCLEOTIDE SEQUENCE</scope>
    <source>
        <tissue evidence="15">Shoot tip</tissue>
    </source>
</reference>
<keyword evidence="7 12" id="KW-0456">Lyase</keyword>